<dbReference type="AlphaFoldDB" id="A0AA38J8I5"/>
<evidence type="ECO:0000256" key="4">
    <source>
        <dbReference type="ARBA" id="ARBA00022676"/>
    </source>
</evidence>
<keyword evidence="5 10" id="KW-0808">Transferase</keyword>
<organism evidence="12 13">
    <name type="scientific">Zophobas morio</name>
    <dbReference type="NCBI Taxonomy" id="2755281"/>
    <lineage>
        <taxon>Eukaryota</taxon>
        <taxon>Metazoa</taxon>
        <taxon>Ecdysozoa</taxon>
        <taxon>Arthropoda</taxon>
        <taxon>Hexapoda</taxon>
        <taxon>Insecta</taxon>
        <taxon>Pterygota</taxon>
        <taxon>Neoptera</taxon>
        <taxon>Endopterygota</taxon>
        <taxon>Coleoptera</taxon>
        <taxon>Polyphaga</taxon>
        <taxon>Cucujiformia</taxon>
        <taxon>Tenebrionidae</taxon>
        <taxon>Zophobas</taxon>
    </lineage>
</organism>
<dbReference type="EC" id="2.4.1.-" evidence="10"/>
<evidence type="ECO:0000256" key="6">
    <source>
        <dbReference type="ARBA" id="ARBA00022692"/>
    </source>
</evidence>
<gene>
    <name evidence="12" type="ORF">Zmor_001889</name>
</gene>
<dbReference type="Pfam" id="PF03155">
    <property type="entry name" value="Alg6_Alg8"/>
    <property type="match status" value="1"/>
</dbReference>
<evidence type="ECO:0000256" key="11">
    <source>
        <dbReference type="SAM" id="SignalP"/>
    </source>
</evidence>
<comment type="caution">
    <text evidence="10">Lacks conserved residue(s) required for the propagation of feature annotation.</text>
</comment>
<evidence type="ECO:0000256" key="7">
    <source>
        <dbReference type="ARBA" id="ARBA00022824"/>
    </source>
</evidence>
<comment type="pathway">
    <text evidence="2 10">Protein modification; protein glycosylation.</text>
</comment>
<dbReference type="GO" id="GO:0042283">
    <property type="term" value="F:dolichyl pyrophosphate Glc1Man9GlcNAc2 alpha-1,3-glucosyltransferase activity"/>
    <property type="evidence" value="ECO:0007669"/>
    <property type="project" value="TreeGrafter"/>
</dbReference>
<evidence type="ECO:0000256" key="9">
    <source>
        <dbReference type="ARBA" id="ARBA00023136"/>
    </source>
</evidence>
<evidence type="ECO:0000313" key="13">
    <source>
        <dbReference type="Proteomes" id="UP001168821"/>
    </source>
</evidence>
<comment type="similarity">
    <text evidence="3 10">Belongs to the ALG6/ALG8 glucosyltransferase family.</text>
</comment>
<dbReference type="PANTHER" id="PTHR12413:SF2">
    <property type="entry name" value="DOLICHYL PYROPHOSPHATE GLC1MAN9GLCNAC2 ALPHA-1,3-GLUCOSYLTRANSFERASE-RELATED"/>
    <property type="match status" value="1"/>
</dbReference>
<feature type="transmembrane region" description="Helical" evidence="10">
    <location>
        <begin position="305"/>
        <end position="327"/>
    </location>
</feature>
<reference evidence="12" key="1">
    <citation type="journal article" date="2023" name="G3 (Bethesda)">
        <title>Whole genome assemblies of Zophobas morio and Tenebrio molitor.</title>
        <authorList>
            <person name="Kaur S."/>
            <person name="Stinson S.A."/>
            <person name="diCenzo G.C."/>
        </authorList>
    </citation>
    <scope>NUCLEOTIDE SEQUENCE</scope>
    <source>
        <strain evidence="12">QUZm001</strain>
    </source>
</reference>
<comment type="subcellular location">
    <subcellularLocation>
        <location evidence="1 10">Endoplasmic reticulum membrane</location>
        <topology evidence="1 10">Multi-pass membrane protein</topology>
    </subcellularLocation>
</comment>
<keyword evidence="7 10" id="KW-0256">Endoplasmic reticulum</keyword>
<protein>
    <recommendedName>
        <fullName evidence="10">Alpha-1,3-glucosyltransferase</fullName>
        <ecNumber evidence="10">2.4.1.-</ecNumber>
    </recommendedName>
</protein>
<evidence type="ECO:0000256" key="10">
    <source>
        <dbReference type="RuleBase" id="RU363110"/>
    </source>
</evidence>
<feature type="chain" id="PRO_5041400190" description="Alpha-1,3-glucosyltransferase" evidence="11">
    <location>
        <begin position="23"/>
        <end position="485"/>
    </location>
</feature>
<keyword evidence="13" id="KW-1185">Reference proteome</keyword>
<accession>A0AA38J8I5</accession>
<keyword evidence="11" id="KW-0732">Signal</keyword>
<dbReference type="GO" id="GO:0006487">
    <property type="term" value="P:protein N-linked glycosylation"/>
    <property type="evidence" value="ECO:0007669"/>
    <property type="project" value="TreeGrafter"/>
</dbReference>
<evidence type="ECO:0000256" key="8">
    <source>
        <dbReference type="ARBA" id="ARBA00022989"/>
    </source>
</evidence>
<evidence type="ECO:0000256" key="5">
    <source>
        <dbReference type="ARBA" id="ARBA00022679"/>
    </source>
</evidence>
<feature type="transmembrane region" description="Helical" evidence="10">
    <location>
        <begin position="182"/>
        <end position="198"/>
    </location>
</feature>
<keyword evidence="6 10" id="KW-0812">Transmembrane</keyword>
<feature type="signal peptide" evidence="11">
    <location>
        <begin position="1"/>
        <end position="22"/>
    </location>
</feature>
<feature type="transmembrane region" description="Helical" evidence="10">
    <location>
        <begin position="149"/>
        <end position="175"/>
    </location>
</feature>
<feature type="transmembrane region" description="Helical" evidence="10">
    <location>
        <begin position="392"/>
        <end position="414"/>
    </location>
</feature>
<evidence type="ECO:0000256" key="3">
    <source>
        <dbReference type="ARBA" id="ARBA00008715"/>
    </source>
</evidence>
<comment type="caution">
    <text evidence="12">The sequence shown here is derived from an EMBL/GenBank/DDBJ whole genome shotgun (WGS) entry which is preliminary data.</text>
</comment>
<dbReference type="EMBL" id="JALNTZ010000001">
    <property type="protein sequence ID" value="KAJ3666447.1"/>
    <property type="molecule type" value="Genomic_DNA"/>
</dbReference>
<evidence type="ECO:0000313" key="12">
    <source>
        <dbReference type="EMBL" id="KAJ3666447.1"/>
    </source>
</evidence>
<proteinExistence type="inferred from homology"/>
<feature type="transmembrane region" description="Helical" evidence="10">
    <location>
        <begin position="218"/>
        <end position="237"/>
    </location>
</feature>
<keyword evidence="8 10" id="KW-1133">Transmembrane helix</keyword>
<keyword evidence="9 10" id="KW-0472">Membrane</keyword>
<evidence type="ECO:0000256" key="2">
    <source>
        <dbReference type="ARBA" id="ARBA00004922"/>
    </source>
</evidence>
<keyword evidence="4 10" id="KW-0328">Glycosyltransferase</keyword>
<dbReference type="Proteomes" id="UP001168821">
    <property type="component" value="Unassembled WGS sequence"/>
</dbReference>
<dbReference type="PANTHER" id="PTHR12413">
    <property type="entry name" value="DOLICHYL GLYCOSYLTRANSFERASE"/>
    <property type="match status" value="1"/>
</dbReference>
<dbReference type="InterPro" id="IPR004856">
    <property type="entry name" value="Glyco_trans_ALG6/ALG8"/>
</dbReference>
<feature type="transmembrane region" description="Helical" evidence="10">
    <location>
        <begin position="361"/>
        <end position="380"/>
    </location>
</feature>
<dbReference type="GO" id="GO:0005789">
    <property type="term" value="C:endoplasmic reticulum membrane"/>
    <property type="evidence" value="ECO:0007669"/>
    <property type="project" value="UniProtKB-SubCell"/>
</dbReference>
<evidence type="ECO:0000256" key="1">
    <source>
        <dbReference type="ARBA" id="ARBA00004477"/>
    </source>
</evidence>
<name>A0AA38J8I5_9CUCU</name>
<sequence length="485" mass="55252">MIFTVTCLTTCVKLLLIPAYRSTDFEVHRNWMAITHSLPLKRWYFEDRSEWTLDYPPLFAYFEYVLSFVASLFDKNMLVVENLNYESQQTLLFQRLSVIITDLVYAYGSYLCCKSIQKSWRTDVVLPILLITNCGLIMVDHIHFQYNGILYGVLLISLSYAMQAKYVLAAFWFSVLLNMKHIYMYLAPAYFVFLLRKYCLNGVSIKNNINTARSIKNFATLGAIVIGVFSFTFLPFYDHLGQVLSRMFPFKRGLCHAYWAPNFWAIYNTIDKILHLFLLKLGIVTKKSSSASMTGGLVQEFSHEVLPSVTPIVTLVLTASMMLPALIKLWSLNRHPSDFLRSIVLCALSSFLFGWHVHEKAIIMAIIPLSILSIMDVNDAKTFLLIGIVGHYSLFPLLFPSSLLFIKVMLIILYSTYALHSLSKVYPFAAHNFSLPLLNKGNGGHTQHPEPGGNRTHDPGCSGQARSYLTHLGLSEAYNEFGHKF</sequence>